<gene>
    <name evidence="3" type="ORF">EI291_14495</name>
</gene>
<dbReference type="PANTHER" id="PTHR43085:SF57">
    <property type="entry name" value="CARBOHYDRATE KINASE PFKB DOMAIN-CONTAINING PROTEIN"/>
    <property type="match status" value="1"/>
</dbReference>
<name>A0A3R9P0D0_9BACT</name>
<dbReference type="PANTHER" id="PTHR43085">
    <property type="entry name" value="HEXOKINASE FAMILY MEMBER"/>
    <property type="match status" value="1"/>
</dbReference>
<protein>
    <recommendedName>
        <fullName evidence="5">Carbohydrate kinase</fullName>
    </recommendedName>
</protein>
<dbReference type="Proteomes" id="UP000273500">
    <property type="component" value="Unassembled WGS sequence"/>
</dbReference>
<dbReference type="Gene3D" id="3.40.1190.20">
    <property type="match status" value="1"/>
</dbReference>
<evidence type="ECO:0000313" key="4">
    <source>
        <dbReference type="Proteomes" id="UP000273500"/>
    </source>
</evidence>
<keyword evidence="1" id="KW-0808">Transferase</keyword>
<dbReference type="EMBL" id="RWIT01000008">
    <property type="protein sequence ID" value="RSK47467.1"/>
    <property type="molecule type" value="Genomic_DNA"/>
</dbReference>
<evidence type="ECO:0000313" key="3">
    <source>
        <dbReference type="EMBL" id="RSK47467.1"/>
    </source>
</evidence>
<dbReference type="PROSITE" id="PS00584">
    <property type="entry name" value="PFKB_KINASES_2"/>
    <property type="match status" value="1"/>
</dbReference>
<sequence length="349" mass="39029">MSKQLENIKQPVCIGTGLVALDIVLNGNPITPPAYYAGGSCGNVLTILSFLGWNTFPIARLSTSTATDILLEDIRIFKVNDELISTTKDGSTPIIIHRILTDKSGRPKHKFEFKNPYNGGYLPSYKPFLANAVESVVTKRETCDVFYFDRYNRASINLAKFYKSKGALVFFEPSSAKDIKLFKESVELADIIKFSQDRIPEFESLYPQPVSCIEIKTLGEGGLLFRTRENSDWILSEALSIDHVVDTAGAGDWCSAGLLFYLHKMNMSAKHQFSIDIIKKALKFGQTLSAYNCVFKGARGAMYHFDINSLINSAQMDAVKDTNKIQLPQLDKNISFKNNIDYNLEKVLS</sequence>
<dbReference type="RefSeq" id="WP_125421279.1">
    <property type="nucleotide sequence ID" value="NZ_RWIT01000008.1"/>
</dbReference>
<dbReference type="InterPro" id="IPR050306">
    <property type="entry name" value="PfkB_Carbo_kinase"/>
</dbReference>
<keyword evidence="4" id="KW-1185">Reference proteome</keyword>
<keyword evidence="2" id="KW-0418">Kinase</keyword>
<organism evidence="3 4">
    <name type="scientific">Hymenobacter rigui</name>
    <dbReference type="NCBI Taxonomy" id="334424"/>
    <lineage>
        <taxon>Bacteria</taxon>
        <taxon>Pseudomonadati</taxon>
        <taxon>Bacteroidota</taxon>
        <taxon>Cytophagia</taxon>
        <taxon>Cytophagales</taxon>
        <taxon>Hymenobacteraceae</taxon>
        <taxon>Hymenobacter</taxon>
    </lineage>
</organism>
<dbReference type="AlphaFoldDB" id="A0A3R9P0D0"/>
<evidence type="ECO:0000256" key="1">
    <source>
        <dbReference type="ARBA" id="ARBA00022679"/>
    </source>
</evidence>
<dbReference type="SUPFAM" id="SSF53613">
    <property type="entry name" value="Ribokinase-like"/>
    <property type="match status" value="1"/>
</dbReference>
<reference evidence="3 4" key="1">
    <citation type="submission" date="2018-12" db="EMBL/GenBank/DDBJ databases">
        <authorList>
            <person name="Feng G."/>
            <person name="Zhu H."/>
        </authorList>
    </citation>
    <scope>NUCLEOTIDE SEQUENCE [LARGE SCALE GENOMIC DNA]</scope>
    <source>
        <strain evidence="3 4">KCTC 12533</strain>
    </source>
</reference>
<accession>A0A3R9P0D0</accession>
<dbReference type="InterPro" id="IPR002173">
    <property type="entry name" value="Carboh/pur_kinase_PfkB_CS"/>
</dbReference>
<dbReference type="GO" id="GO:0016301">
    <property type="term" value="F:kinase activity"/>
    <property type="evidence" value="ECO:0007669"/>
    <property type="project" value="UniProtKB-KW"/>
</dbReference>
<evidence type="ECO:0000256" key="2">
    <source>
        <dbReference type="ARBA" id="ARBA00022777"/>
    </source>
</evidence>
<comment type="caution">
    <text evidence="3">The sequence shown here is derived from an EMBL/GenBank/DDBJ whole genome shotgun (WGS) entry which is preliminary data.</text>
</comment>
<dbReference type="InterPro" id="IPR029056">
    <property type="entry name" value="Ribokinase-like"/>
</dbReference>
<dbReference type="OrthoDB" id="7556723at2"/>
<proteinExistence type="predicted"/>
<evidence type="ECO:0008006" key="5">
    <source>
        <dbReference type="Google" id="ProtNLM"/>
    </source>
</evidence>